<name>A0A3M5P3Z5_PSEVI</name>
<proteinExistence type="predicted"/>
<accession>A0A3M5P3Z5</accession>
<evidence type="ECO:0000313" key="2">
    <source>
        <dbReference type="Proteomes" id="UP000273854"/>
    </source>
</evidence>
<protein>
    <submittedName>
        <fullName evidence="1">Uncharacterized protein</fullName>
    </submittedName>
</protein>
<organism evidence="1 2">
    <name type="scientific">Pseudomonas viridiflava</name>
    <name type="common">Phytomonas viridiflava</name>
    <dbReference type="NCBI Taxonomy" id="33069"/>
    <lineage>
        <taxon>Bacteria</taxon>
        <taxon>Pseudomonadati</taxon>
        <taxon>Pseudomonadota</taxon>
        <taxon>Gammaproteobacteria</taxon>
        <taxon>Pseudomonadales</taxon>
        <taxon>Pseudomonadaceae</taxon>
        <taxon>Pseudomonas</taxon>
    </lineage>
</organism>
<sequence>MTNIEASLPKPIVTALLPDSPDWDETSLLPVSATVQDLPVEVPEWEHIPIPGTETLLTLYWTTGVSTHLIEHRAFESDSYPVISPEQRLFQVPSTYLVQGTHQVWYELKTTNNNDLSSSEKQFVTVDLKPPITAVVIDRLKFDTRTVTEQYLNDHSHQVIAEVPVYEDFKPGDVISWYWTTDPLTVQPGDEVDHRVLSRGDSQPLSVVYPGSLIIASGDGQRYAFYRLTDRAGNASAYSQSEVLEVCAQPVPRVLPSPQISETSGSSSSTLNPLNALNGVHVVIPETAVIFPGETVSVQWGEPGTPGAYRTEPADSRTFAIPSTQVAQHFGKSIPVYYEVFESGVEPPHASSRHTLSVSKITGFPVVQCDKVQGGHLSIKTVADGGYAFFTLQSWPFMAIGQYINIEVRGVNNDNELLVVDVVQEYRVPQVAQQIETGNIAKAQLQRFKLNSQLEVRVRVSFDVKLTWQVFPSLRPTLSA</sequence>
<gene>
    <name evidence="1" type="ORF">ALP40_01499</name>
</gene>
<dbReference type="Proteomes" id="UP000273854">
    <property type="component" value="Unassembled WGS sequence"/>
</dbReference>
<reference evidence="1 2" key="1">
    <citation type="submission" date="2018-08" db="EMBL/GenBank/DDBJ databases">
        <title>Recombination of ecologically and evolutionarily significant loci maintains genetic cohesion in the Pseudomonas syringae species complex.</title>
        <authorList>
            <person name="Dillon M."/>
            <person name="Thakur S."/>
            <person name="Almeida R.N.D."/>
            <person name="Weir B.S."/>
            <person name="Guttman D.S."/>
        </authorList>
    </citation>
    <scope>NUCLEOTIDE SEQUENCE [LARGE SCALE GENOMIC DNA]</scope>
    <source>
        <strain evidence="1 2">ICMP 19473</strain>
    </source>
</reference>
<dbReference type="EMBL" id="RBTP01000056">
    <property type="protein sequence ID" value="RMT79261.1"/>
    <property type="molecule type" value="Genomic_DNA"/>
</dbReference>
<comment type="caution">
    <text evidence="1">The sequence shown here is derived from an EMBL/GenBank/DDBJ whole genome shotgun (WGS) entry which is preliminary data.</text>
</comment>
<dbReference type="AlphaFoldDB" id="A0A3M5P3Z5"/>
<evidence type="ECO:0000313" key="1">
    <source>
        <dbReference type="EMBL" id="RMT79261.1"/>
    </source>
</evidence>
<dbReference type="OrthoDB" id="7031383at2"/>